<name>A0AAQ3LET8_9BACT</name>
<dbReference type="KEGG" id="puo:RZN69_04445"/>
<evidence type="ECO:0000313" key="2">
    <source>
        <dbReference type="EMBL" id="WOO42328.1"/>
    </source>
</evidence>
<dbReference type="Gene3D" id="3.90.550.10">
    <property type="entry name" value="Spore Coat Polysaccharide Biosynthesis Protein SpsA, Chain A"/>
    <property type="match status" value="1"/>
</dbReference>
<feature type="domain" description="Glycosyltransferase 2-like" evidence="1">
    <location>
        <begin position="8"/>
        <end position="130"/>
    </location>
</feature>
<dbReference type="Pfam" id="PF00535">
    <property type="entry name" value="Glycos_transf_2"/>
    <property type="match status" value="1"/>
</dbReference>
<dbReference type="RefSeq" id="WP_317834847.1">
    <property type="nucleotide sequence ID" value="NZ_CP136920.1"/>
</dbReference>
<dbReference type="InterPro" id="IPR001173">
    <property type="entry name" value="Glyco_trans_2-like"/>
</dbReference>
<dbReference type="PANTHER" id="PTHR48090:SF7">
    <property type="entry name" value="RFBJ PROTEIN"/>
    <property type="match status" value="1"/>
</dbReference>
<evidence type="ECO:0000313" key="3">
    <source>
        <dbReference type="Proteomes" id="UP001304300"/>
    </source>
</evidence>
<reference evidence="2 3" key="1">
    <citation type="submission" date="2023-10" db="EMBL/GenBank/DDBJ databases">
        <title>Rubellicoccus peritrichatus gen. nov., sp. nov., isolated from an algae of coral reef tank.</title>
        <authorList>
            <person name="Luo J."/>
        </authorList>
    </citation>
    <scope>NUCLEOTIDE SEQUENCE [LARGE SCALE GENOMIC DNA]</scope>
    <source>
        <strain evidence="2 3">CR14</strain>
    </source>
</reference>
<proteinExistence type="predicted"/>
<organism evidence="2 3">
    <name type="scientific">Rubellicoccus peritrichatus</name>
    <dbReference type="NCBI Taxonomy" id="3080537"/>
    <lineage>
        <taxon>Bacteria</taxon>
        <taxon>Pseudomonadati</taxon>
        <taxon>Verrucomicrobiota</taxon>
        <taxon>Opitutia</taxon>
        <taxon>Puniceicoccales</taxon>
        <taxon>Cerasicoccaceae</taxon>
        <taxon>Rubellicoccus</taxon>
    </lineage>
</organism>
<accession>A0AAQ3LET8</accession>
<dbReference type="EMBL" id="CP136920">
    <property type="protein sequence ID" value="WOO42328.1"/>
    <property type="molecule type" value="Genomic_DNA"/>
</dbReference>
<dbReference type="InterPro" id="IPR050256">
    <property type="entry name" value="Glycosyltransferase_2"/>
</dbReference>
<dbReference type="InterPro" id="IPR029044">
    <property type="entry name" value="Nucleotide-diphossugar_trans"/>
</dbReference>
<dbReference type="PANTHER" id="PTHR48090">
    <property type="entry name" value="UNDECAPRENYL-PHOSPHATE 4-DEOXY-4-FORMAMIDO-L-ARABINOSE TRANSFERASE-RELATED"/>
    <property type="match status" value="1"/>
</dbReference>
<dbReference type="AlphaFoldDB" id="A0AAQ3LET8"/>
<gene>
    <name evidence="2" type="ORF">RZN69_04445</name>
</gene>
<protein>
    <submittedName>
        <fullName evidence="2">Glycosyltransferase family 2 protein</fullName>
    </submittedName>
</protein>
<keyword evidence="3" id="KW-1185">Reference proteome</keyword>
<sequence length="258" mass="28938">MTSDSHVVVIPSYNTGRILVDTIREALKHWQPVWLFVDGSTDDSFRCFLDSPEDWPGLSVFVSSENEGKGATAIRAAKEAEHAGFTHMLLMDADGQHPAKEIARFMGLSRSAPEAMILGQPVYGDDAPWVRLAGRQLSVGMVWLETLGGGVGDPLVGFRVYPVKALLEAADNTRFARRYDFDPEMAVRLFWRGTRPIRARISVIYVSPEAGGISHFHYLRDNLFMIWLHLRLIIAFIPKCIRVAQLSRHFRSLEKAGS</sequence>
<dbReference type="Proteomes" id="UP001304300">
    <property type="component" value="Chromosome"/>
</dbReference>
<evidence type="ECO:0000259" key="1">
    <source>
        <dbReference type="Pfam" id="PF00535"/>
    </source>
</evidence>
<dbReference type="CDD" id="cd04179">
    <property type="entry name" value="DPM_DPG-synthase_like"/>
    <property type="match status" value="1"/>
</dbReference>
<dbReference type="SUPFAM" id="SSF53448">
    <property type="entry name" value="Nucleotide-diphospho-sugar transferases"/>
    <property type="match status" value="1"/>
</dbReference>